<organism evidence="8 9">
    <name type="scientific">bacterium (Candidatus Gribaldobacteria) CG23_combo_of_CG06-09_8_20_14_all_37_87_8</name>
    <dbReference type="NCBI Taxonomy" id="2014278"/>
    <lineage>
        <taxon>Bacteria</taxon>
        <taxon>Candidatus Gribaldobacteria</taxon>
    </lineage>
</organism>
<evidence type="ECO:0008006" key="10">
    <source>
        <dbReference type="Google" id="ProtNLM"/>
    </source>
</evidence>
<keyword evidence="5" id="KW-0378">Hydrolase</keyword>
<evidence type="ECO:0000313" key="9">
    <source>
        <dbReference type="Proteomes" id="UP000230447"/>
    </source>
</evidence>
<evidence type="ECO:0000256" key="7">
    <source>
        <dbReference type="ARBA" id="ARBA00023016"/>
    </source>
</evidence>
<accession>A0A2G9ZF84</accession>
<proteinExistence type="inferred from homology"/>
<dbReference type="GO" id="GO:0016787">
    <property type="term" value="F:hydrolase activity"/>
    <property type="evidence" value="ECO:0007669"/>
    <property type="project" value="UniProtKB-KW"/>
</dbReference>
<comment type="similarity">
    <text evidence="1">Belongs to the HicA mRNA interferase family.</text>
</comment>
<evidence type="ECO:0000256" key="3">
    <source>
        <dbReference type="ARBA" id="ARBA00022722"/>
    </source>
</evidence>
<dbReference type="PANTHER" id="PTHR34873">
    <property type="entry name" value="SSR1766 PROTEIN"/>
    <property type="match status" value="1"/>
</dbReference>
<dbReference type="AlphaFoldDB" id="A0A2G9ZF84"/>
<keyword evidence="3" id="KW-0540">Nuclease</keyword>
<evidence type="ECO:0000256" key="5">
    <source>
        <dbReference type="ARBA" id="ARBA00022801"/>
    </source>
</evidence>
<dbReference type="InterPro" id="IPR012933">
    <property type="entry name" value="HicA_mRNA_interferase"/>
</dbReference>
<keyword evidence="4" id="KW-0255">Endonuclease</keyword>
<evidence type="ECO:0000256" key="6">
    <source>
        <dbReference type="ARBA" id="ARBA00022884"/>
    </source>
</evidence>
<dbReference type="Gene3D" id="3.30.920.30">
    <property type="entry name" value="Hypothetical protein"/>
    <property type="match status" value="1"/>
</dbReference>
<evidence type="ECO:0000313" key="8">
    <source>
        <dbReference type="EMBL" id="PIP31824.1"/>
    </source>
</evidence>
<dbReference type="EMBL" id="PCSB01000030">
    <property type="protein sequence ID" value="PIP31824.1"/>
    <property type="molecule type" value="Genomic_DNA"/>
</dbReference>
<dbReference type="Proteomes" id="UP000230447">
    <property type="component" value="Unassembled WGS sequence"/>
</dbReference>
<dbReference type="PANTHER" id="PTHR34873:SF3">
    <property type="entry name" value="ADDICTION MODULE TOXIN, HICA FAMILY"/>
    <property type="match status" value="1"/>
</dbReference>
<dbReference type="InterPro" id="IPR038570">
    <property type="entry name" value="HicA_sf"/>
</dbReference>
<gene>
    <name evidence="8" type="ORF">COX24_01500</name>
</gene>
<protein>
    <recommendedName>
        <fullName evidence="10">Toxin HicA</fullName>
    </recommendedName>
</protein>
<reference evidence="8 9" key="1">
    <citation type="submission" date="2017-09" db="EMBL/GenBank/DDBJ databases">
        <title>Depth-based differentiation of microbial function through sediment-hosted aquifers and enrichment of novel symbionts in the deep terrestrial subsurface.</title>
        <authorList>
            <person name="Probst A.J."/>
            <person name="Ladd B."/>
            <person name="Jarett J.K."/>
            <person name="Geller-Mcgrath D.E."/>
            <person name="Sieber C.M."/>
            <person name="Emerson J.B."/>
            <person name="Anantharaman K."/>
            <person name="Thomas B.C."/>
            <person name="Malmstrom R."/>
            <person name="Stieglmeier M."/>
            <person name="Klingl A."/>
            <person name="Woyke T."/>
            <person name="Ryan C.M."/>
            <person name="Banfield J.F."/>
        </authorList>
    </citation>
    <scope>NUCLEOTIDE SEQUENCE [LARGE SCALE GENOMIC DNA]</scope>
    <source>
        <strain evidence="8">CG23_combo_of_CG06-09_8_20_14_all_37_87_8</strain>
    </source>
</reference>
<dbReference type="Pfam" id="PF07927">
    <property type="entry name" value="HicA_toxin"/>
    <property type="match status" value="1"/>
</dbReference>
<evidence type="ECO:0000256" key="2">
    <source>
        <dbReference type="ARBA" id="ARBA00022649"/>
    </source>
</evidence>
<keyword evidence="7" id="KW-0346">Stress response</keyword>
<evidence type="ECO:0000256" key="1">
    <source>
        <dbReference type="ARBA" id="ARBA00006620"/>
    </source>
</evidence>
<sequence length="74" mass="8351">MPKLPVVSPKRLLRFLSKFGFQKDYITGSHFILYNPTNGKRVVVPFHAKDLPKGTLMSILNQAGISRNDFLGSF</sequence>
<dbReference type="GO" id="GO:0004519">
    <property type="term" value="F:endonuclease activity"/>
    <property type="evidence" value="ECO:0007669"/>
    <property type="project" value="UniProtKB-KW"/>
</dbReference>
<name>A0A2G9ZF84_9BACT</name>
<dbReference type="SUPFAM" id="SSF54786">
    <property type="entry name" value="YcfA/nrd intein domain"/>
    <property type="match status" value="1"/>
</dbReference>
<evidence type="ECO:0000256" key="4">
    <source>
        <dbReference type="ARBA" id="ARBA00022759"/>
    </source>
</evidence>
<keyword evidence="6" id="KW-0694">RNA-binding</keyword>
<dbReference type="GO" id="GO:0003729">
    <property type="term" value="F:mRNA binding"/>
    <property type="evidence" value="ECO:0007669"/>
    <property type="project" value="InterPro"/>
</dbReference>
<keyword evidence="2" id="KW-1277">Toxin-antitoxin system</keyword>
<comment type="caution">
    <text evidence="8">The sequence shown here is derived from an EMBL/GenBank/DDBJ whole genome shotgun (WGS) entry which is preliminary data.</text>
</comment>